<dbReference type="OrthoDB" id="3537606at2"/>
<dbReference type="EMBL" id="MLYO01000062">
    <property type="protein sequence ID" value="OIJ96296.1"/>
    <property type="molecule type" value="Genomic_DNA"/>
</dbReference>
<reference evidence="1 2" key="1">
    <citation type="submission" date="2016-10" db="EMBL/GenBank/DDBJ databases">
        <title>Genome sequence of Streptomyces sp. MUSC 1.</title>
        <authorList>
            <person name="Lee L.-H."/>
            <person name="Ser H.-L."/>
            <person name="Law J.W.-F."/>
        </authorList>
    </citation>
    <scope>NUCLEOTIDE SEQUENCE [LARGE SCALE GENOMIC DNA]</scope>
    <source>
        <strain evidence="1 2">MUSC 1</strain>
    </source>
</reference>
<name>A0A1S2PRX2_9ACTN</name>
<dbReference type="InterPro" id="IPR045558">
    <property type="entry name" value="DUF6317"/>
</dbReference>
<dbReference type="Pfam" id="PF19840">
    <property type="entry name" value="DUF6317"/>
    <property type="match status" value="1"/>
</dbReference>
<organism evidence="1 2">
    <name type="scientific">Streptomyces monashensis</name>
    <dbReference type="NCBI Taxonomy" id="1678012"/>
    <lineage>
        <taxon>Bacteria</taxon>
        <taxon>Bacillati</taxon>
        <taxon>Actinomycetota</taxon>
        <taxon>Actinomycetes</taxon>
        <taxon>Kitasatosporales</taxon>
        <taxon>Streptomycetaceae</taxon>
        <taxon>Streptomyces</taxon>
    </lineage>
</organism>
<accession>A0A1S2PRX2</accession>
<dbReference type="RefSeq" id="WP_071384588.1">
    <property type="nucleotide sequence ID" value="NZ_MLYO01000062.1"/>
</dbReference>
<sequence length="101" mass="11134">MTADFKVIYDDLATLAKTFHDESGNYRKLAPDVTPAVVSGGDPGLDDTIKAVADLITSMHLALADRLDEHGDKAGYARDSFHRHDVDVHGVFEDLTPEDWH</sequence>
<protein>
    <submittedName>
        <fullName evidence="1">Uncharacterized protein</fullName>
    </submittedName>
</protein>
<evidence type="ECO:0000313" key="1">
    <source>
        <dbReference type="EMBL" id="OIJ96296.1"/>
    </source>
</evidence>
<dbReference type="AlphaFoldDB" id="A0A1S2PRX2"/>
<dbReference type="Proteomes" id="UP000179642">
    <property type="component" value="Unassembled WGS sequence"/>
</dbReference>
<proteinExistence type="predicted"/>
<gene>
    <name evidence="1" type="ORF">BIV23_32580</name>
</gene>
<evidence type="ECO:0000313" key="2">
    <source>
        <dbReference type="Proteomes" id="UP000179642"/>
    </source>
</evidence>
<keyword evidence="2" id="KW-1185">Reference proteome</keyword>
<comment type="caution">
    <text evidence="1">The sequence shown here is derived from an EMBL/GenBank/DDBJ whole genome shotgun (WGS) entry which is preliminary data.</text>
</comment>